<dbReference type="Proteomes" id="UP001497516">
    <property type="component" value="Chromosome 4"/>
</dbReference>
<sequence length="129" mass="15540">MKKWADNKRRHLDFEEGDMVIVKFFPHRFKNLKNVHKGLLRRYEGPFPIVKRIGKVAYKVEVASHLEIHPVFHVSQLKAFHEDKEDEQRKEWRNLPESEATWEKELTLWKNKDLIEAFHHEDATRASRA</sequence>
<dbReference type="EMBL" id="OZ034817">
    <property type="protein sequence ID" value="CAL1382194.1"/>
    <property type="molecule type" value="Genomic_DNA"/>
</dbReference>
<dbReference type="PANTHER" id="PTHR46148:SF52">
    <property type="entry name" value="OS04G0603800 PROTEIN"/>
    <property type="match status" value="1"/>
</dbReference>
<dbReference type="InterPro" id="IPR016197">
    <property type="entry name" value="Chromo-like_dom_sf"/>
</dbReference>
<dbReference type="Gene3D" id="2.40.50.40">
    <property type="match status" value="1"/>
</dbReference>
<evidence type="ECO:0000313" key="2">
    <source>
        <dbReference type="EMBL" id="CAL1382194.1"/>
    </source>
</evidence>
<dbReference type="InterPro" id="IPR056924">
    <property type="entry name" value="SH3_Tf2-1"/>
</dbReference>
<protein>
    <recommendedName>
        <fullName evidence="1">Tf2-1-like SH3-like domain-containing protein</fullName>
    </recommendedName>
</protein>
<organism evidence="2 3">
    <name type="scientific">Linum trigynum</name>
    <dbReference type="NCBI Taxonomy" id="586398"/>
    <lineage>
        <taxon>Eukaryota</taxon>
        <taxon>Viridiplantae</taxon>
        <taxon>Streptophyta</taxon>
        <taxon>Embryophyta</taxon>
        <taxon>Tracheophyta</taxon>
        <taxon>Spermatophyta</taxon>
        <taxon>Magnoliopsida</taxon>
        <taxon>eudicotyledons</taxon>
        <taxon>Gunneridae</taxon>
        <taxon>Pentapetalae</taxon>
        <taxon>rosids</taxon>
        <taxon>fabids</taxon>
        <taxon>Malpighiales</taxon>
        <taxon>Linaceae</taxon>
        <taxon>Linum</taxon>
    </lineage>
</organism>
<dbReference type="AlphaFoldDB" id="A0AAV2E8P8"/>
<name>A0AAV2E8P8_9ROSI</name>
<dbReference type="PANTHER" id="PTHR46148">
    <property type="entry name" value="CHROMO DOMAIN-CONTAINING PROTEIN"/>
    <property type="match status" value="1"/>
</dbReference>
<feature type="domain" description="Tf2-1-like SH3-like" evidence="1">
    <location>
        <begin position="17"/>
        <end position="81"/>
    </location>
</feature>
<gene>
    <name evidence="2" type="ORF">LTRI10_LOCUS23533</name>
</gene>
<dbReference type="SUPFAM" id="SSF54160">
    <property type="entry name" value="Chromo domain-like"/>
    <property type="match status" value="1"/>
</dbReference>
<evidence type="ECO:0000313" key="3">
    <source>
        <dbReference type="Proteomes" id="UP001497516"/>
    </source>
</evidence>
<evidence type="ECO:0000259" key="1">
    <source>
        <dbReference type="Pfam" id="PF24626"/>
    </source>
</evidence>
<proteinExistence type="predicted"/>
<accession>A0AAV2E8P8</accession>
<reference evidence="2 3" key="1">
    <citation type="submission" date="2024-04" db="EMBL/GenBank/DDBJ databases">
        <authorList>
            <person name="Fracassetti M."/>
        </authorList>
    </citation>
    <scope>NUCLEOTIDE SEQUENCE [LARGE SCALE GENOMIC DNA]</scope>
</reference>
<dbReference type="Pfam" id="PF24626">
    <property type="entry name" value="SH3_Tf2-1"/>
    <property type="match status" value="1"/>
</dbReference>
<keyword evidence="3" id="KW-1185">Reference proteome</keyword>